<gene>
    <name evidence="1" type="ORF">LCGC14_0102740</name>
</gene>
<dbReference type="EMBL" id="LAZR01000029">
    <property type="protein sequence ID" value="KKO02824.1"/>
    <property type="molecule type" value="Genomic_DNA"/>
</dbReference>
<evidence type="ECO:0000313" key="1">
    <source>
        <dbReference type="EMBL" id="KKO02824.1"/>
    </source>
</evidence>
<comment type="caution">
    <text evidence="1">The sequence shown here is derived from an EMBL/GenBank/DDBJ whole genome shotgun (WGS) entry which is preliminary data.</text>
</comment>
<accession>A0A0F9YEF5</accession>
<proteinExistence type="predicted"/>
<dbReference type="SUPFAM" id="SSF101386">
    <property type="entry name" value="all-alpha NTP pyrophosphatases"/>
    <property type="match status" value="1"/>
</dbReference>
<dbReference type="AlphaFoldDB" id="A0A0F9YEF5"/>
<reference evidence="1" key="1">
    <citation type="journal article" date="2015" name="Nature">
        <title>Complex archaea that bridge the gap between prokaryotes and eukaryotes.</title>
        <authorList>
            <person name="Spang A."/>
            <person name="Saw J.H."/>
            <person name="Jorgensen S.L."/>
            <person name="Zaremba-Niedzwiedzka K."/>
            <person name="Martijn J."/>
            <person name="Lind A.E."/>
            <person name="van Eijk R."/>
            <person name="Schleper C."/>
            <person name="Guy L."/>
            <person name="Ettema T.J."/>
        </authorList>
    </citation>
    <scope>NUCLEOTIDE SEQUENCE</scope>
</reference>
<organism evidence="1">
    <name type="scientific">marine sediment metagenome</name>
    <dbReference type="NCBI Taxonomy" id="412755"/>
    <lineage>
        <taxon>unclassified sequences</taxon>
        <taxon>metagenomes</taxon>
        <taxon>ecological metagenomes</taxon>
    </lineage>
</organism>
<protein>
    <submittedName>
        <fullName evidence="1">Uncharacterized protein</fullName>
    </submittedName>
</protein>
<sequence>MDFQEIQKKVVENVFNYGKKYNVEIDEDFVLFKLYEEVGELAQSVLIHRKKCRPEKYLSDEKSKEELAHCLI</sequence>
<name>A0A0F9YEF5_9ZZZZ</name>
<dbReference type="Gene3D" id="1.10.287.1080">
    <property type="entry name" value="MazG-like"/>
    <property type="match status" value="1"/>
</dbReference>